<evidence type="ECO:0000313" key="4">
    <source>
        <dbReference type="Proteomes" id="UP001333102"/>
    </source>
</evidence>
<organism evidence="3 4">
    <name type="scientific">Geochorda subterranea</name>
    <dbReference type="NCBI Taxonomy" id="3109564"/>
    <lineage>
        <taxon>Bacteria</taxon>
        <taxon>Bacillati</taxon>
        <taxon>Bacillota</taxon>
        <taxon>Limnochordia</taxon>
        <taxon>Limnochordales</taxon>
        <taxon>Geochordaceae</taxon>
        <taxon>Geochorda</taxon>
    </lineage>
</organism>
<sequence>MRRKARAWVVALLALLAAAAVGVGLVARYEDRLLPALGLGRSVVLYFARPDGTALAAEVRYTLPGRDGPMQRLRMLAEGPRPESGLVPVLPPGTRPLGVHVDEGVATVDFSREIIERHWGGSTAELLTVYGIVNTLTAVPGIERVQIRVEGRPVETLAGHVDLTQPLPADPSLVAAAPSDSSPRPAP</sequence>
<evidence type="ECO:0000256" key="1">
    <source>
        <dbReference type="SAM" id="MobiDB-lite"/>
    </source>
</evidence>
<feature type="region of interest" description="Disordered" evidence="1">
    <location>
        <begin position="163"/>
        <end position="187"/>
    </location>
</feature>
<keyword evidence="4" id="KW-1185">Reference proteome</keyword>
<gene>
    <name evidence="3" type="ORF">VLY81_10675</name>
</gene>
<dbReference type="InterPro" id="IPR019606">
    <property type="entry name" value="GerMN"/>
</dbReference>
<evidence type="ECO:0000259" key="2">
    <source>
        <dbReference type="SMART" id="SM00909"/>
    </source>
</evidence>
<dbReference type="EMBL" id="CP141614">
    <property type="protein sequence ID" value="WRP13888.1"/>
    <property type="molecule type" value="Genomic_DNA"/>
</dbReference>
<name>A0ABZ1BN09_9FIRM</name>
<dbReference type="SMART" id="SM00909">
    <property type="entry name" value="Germane"/>
    <property type="match status" value="1"/>
</dbReference>
<dbReference type="RefSeq" id="WP_324668150.1">
    <property type="nucleotide sequence ID" value="NZ_CP141614.1"/>
</dbReference>
<protein>
    <submittedName>
        <fullName evidence="3">GerMN domain-containing protein</fullName>
    </submittedName>
</protein>
<reference evidence="4" key="1">
    <citation type="submission" date="2023-12" db="EMBL/GenBank/DDBJ databases">
        <title>Novel isolates from deep terrestrial aquifers shed light on the physiology and ecology of the class Limnochordia.</title>
        <authorList>
            <person name="Karnachuk O.V."/>
            <person name="Lukina A.P."/>
            <person name="Avakyan M.R."/>
            <person name="Kadnikov V."/>
            <person name="Begmatov S."/>
            <person name="Beletsky A.V."/>
            <person name="Mardanov A.V."/>
            <person name="Ravin N.V."/>
        </authorList>
    </citation>
    <scope>NUCLEOTIDE SEQUENCE [LARGE SCALE GENOMIC DNA]</scope>
    <source>
        <strain evidence="4">LN</strain>
    </source>
</reference>
<feature type="compositionally biased region" description="Low complexity" evidence="1">
    <location>
        <begin position="175"/>
        <end position="187"/>
    </location>
</feature>
<evidence type="ECO:0000313" key="3">
    <source>
        <dbReference type="EMBL" id="WRP13888.1"/>
    </source>
</evidence>
<dbReference type="Pfam" id="PF10646">
    <property type="entry name" value="Germane"/>
    <property type="match status" value="1"/>
</dbReference>
<dbReference type="Proteomes" id="UP001333102">
    <property type="component" value="Chromosome"/>
</dbReference>
<accession>A0ABZ1BN09</accession>
<feature type="domain" description="GerMN" evidence="2">
    <location>
        <begin position="69"/>
        <end position="158"/>
    </location>
</feature>
<proteinExistence type="predicted"/>